<protein>
    <submittedName>
        <fullName evidence="1">Uncharacterized protein</fullName>
    </submittedName>
</protein>
<proteinExistence type="predicted"/>
<accession>A0A2P2J2G8</accession>
<dbReference type="AlphaFoldDB" id="A0A2P2J2G8"/>
<evidence type="ECO:0000313" key="1">
    <source>
        <dbReference type="EMBL" id="MBW87652.1"/>
    </source>
</evidence>
<sequence>MKFTVKHLAMAGYLRSLISLRLLMTSWLLPLELSL</sequence>
<dbReference type="EMBL" id="GGEC01007169">
    <property type="protein sequence ID" value="MBW87652.1"/>
    <property type="molecule type" value="Transcribed_RNA"/>
</dbReference>
<name>A0A2P2J2G8_RHIMU</name>
<organism evidence="1">
    <name type="scientific">Rhizophora mucronata</name>
    <name type="common">Asiatic mangrove</name>
    <dbReference type="NCBI Taxonomy" id="61149"/>
    <lineage>
        <taxon>Eukaryota</taxon>
        <taxon>Viridiplantae</taxon>
        <taxon>Streptophyta</taxon>
        <taxon>Embryophyta</taxon>
        <taxon>Tracheophyta</taxon>
        <taxon>Spermatophyta</taxon>
        <taxon>Magnoliopsida</taxon>
        <taxon>eudicotyledons</taxon>
        <taxon>Gunneridae</taxon>
        <taxon>Pentapetalae</taxon>
        <taxon>rosids</taxon>
        <taxon>fabids</taxon>
        <taxon>Malpighiales</taxon>
        <taxon>Rhizophoraceae</taxon>
        <taxon>Rhizophora</taxon>
    </lineage>
</organism>
<reference evidence="1" key="1">
    <citation type="submission" date="2018-02" db="EMBL/GenBank/DDBJ databases">
        <title>Rhizophora mucronata_Transcriptome.</title>
        <authorList>
            <person name="Meera S.P."/>
            <person name="Sreeshan A."/>
            <person name="Augustine A."/>
        </authorList>
    </citation>
    <scope>NUCLEOTIDE SEQUENCE</scope>
    <source>
        <tissue evidence="1">Leaf</tissue>
    </source>
</reference>